<dbReference type="HOGENOM" id="CLU_2544802_0_0_1"/>
<gene>
    <name evidence="1" type="ORF">CGI_10015039</name>
</gene>
<accession>K1QZQ3</accession>
<dbReference type="EMBL" id="JH818398">
    <property type="protein sequence ID" value="EKC36659.1"/>
    <property type="molecule type" value="Genomic_DNA"/>
</dbReference>
<dbReference type="AlphaFoldDB" id="K1QZQ3"/>
<reference evidence="1" key="1">
    <citation type="journal article" date="2012" name="Nature">
        <title>The oyster genome reveals stress adaptation and complexity of shell formation.</title>
        <authorList>
            <person name="Zhang G."/>
            <person name="Fang X."/>
            <person name="Guo X."/>
            <person name="Li L."/>
            <person name="Luo R."/>
            <person name="Xu F."/>
            <person name="Yang P."/>
            <person name="Zhang L."/>
            <person name="Wang X."/>
            <person name="Qi H."/>
            <person name="Xiong Z."/>
            <person name="Que H."/>
            <person name="Xie Y."/>
            <person name="Holland P.W."/>
            <person name="Paps J."/>
            <person name="Zhu Y."/>
            <person name="Wu F."/>
            <person name="Chen Y."/>
            <person name="Wang J."/>
            <person name="Peng C."/>
            <person name="Meng J."/>
            <person name="Yang L."/>
            <person name="Liu J."/>
            <person name="Wen B."/>
            <person name="Zhang N."/>
            <person name="Huang Z."/>
            <person name="Zhu Q."/>
            <person name="Feng Y."/>
            <person name="Mount A."/>
            <person name="Hedgecock D."/>
            <person name="Xu Z."/>
            <person name="Liu Y."/>
            <person name="Domazet-Loso T."/>
            <person name="Du Y."/>
            <person name="Sun X."/>
            <person name="Zhang S."/>
            <person name="Liu B."/>
            <person name="Cheng P."/>
            <person name="Jiang X."/>
            <person name="Li J."/>
            <person name="Fan D."/>
            <person name="Wang W."/>
            <person name="Fu W."/>
            <person name="Wang T."/>
            <person name="Wang B."/>
            <person name="Zhang J."/>
            <person name="Peng Z."/>
            <person name="Li Y."/>
            <person name="Li N."/>
            <person name="Wang J."/>
            <person name="Chen M."/>
            <person name="He Y."/>
            <person name="Tan F."/>
            <person name="Song X."/>
            <person name="Zheng Q."/>
            <person name="Huang R."/>
            <person name="Yang H."/>
            <person name="Du X."/>
            <person name="Chen L."/>
            <person name="Yang M."/>
            <person name="Gaffney P.M."/>
            <person name="Wang S."/>
            <person name="Luo L."/>
            <person name="She Z."/>
            <person name="Ming Y."/>
            <person name="Huang W."/>
            <person name="Zhang S."/>
            <person name="Huang B."/>
            <person name="Zhang Y."/>
            <person name="Qu T."/>
            <person name="Ni P."/>
            <person name="Miao G."/>
            <person name="Wang J."/>
            <person name="Wang Q."/>
            <person name="Steinberg C.E."/>
            <person name="Wang H."/>
            <person name="Li N."/>
            <person name="Qian L."/>
            <person name="Zhang G."/>
            <person name="Li Y."/>
            <person name="Yang H."/>
            <person name="Liu X."/>
            <person name="Wang J."/>
            <person name="Yin Y."/>
            <person name="Wang J."/>
        </authorList>
    </citation>
    <scope>NUCLEOTIDE SEQUENCE [LARGE SCALE GENOMIC DNA]</scope>
    <source>
        <strain evidence="1">05x7-T-G4-1.051#20</strain>
    </source>
</reference>
<protein>
    <submittedName>
        <fullName evidence="1">Uncharacterized protein</fullName>
    </submittedName>
</protein>
<evidence type="ECO:0000313" key="1">
    <source>
        <dbReference type="EMBL" id="EKC36659.1"/>
    </source>
</evidence>
<dbReference type="InParanoid" id="K1QZQ3"/>
<proteinExistence type="predicted"/>
<name>K1QZQ3_MAGGI</name>
<sequence length="93" mass="10135">MAGQLLNSGWGHQLAQGVGCCYGFAMNKLSGKCEKCSIGYHGNNCSLKCKPPTYGEGCQALCDCPKTECHFVHGCSNQLETSTNDHRYKSREI</sequence>
<organism evidence="1">
    <name type="scientific">Magallana gigas</name>
    <name type="common">Pacific oyster</name>
    <name type="synonym">Crassostrea gigas</name>
    <dbReference type="NCBI Taxonomy" id="29159"/>
    <lineage>
        <taxon>Eukaryota</taxon>
        <taxon>Metazoa</taxon>
        <taxon>Spiralia</taxon>
        <taxon>Lophotrochozoa</taxon>
        <taxon>Mollusca</taxon>
        <taxon>Bivalvia</taxon>
        <taxon>Autobranchia</taxon>
        <taxon>Pteriomorphia</taxon>
        <taxon>Ostreida</taxon>
        <taxon>Ostreoidea</taxon>
        <taxon>Ostreidae</taxon>
        <taxon>Magallana</taxon>
    </lineage>
</organism>
<dbReference type="Gene3D" id="2.170.300.10">
    <property type="entry name" value="Tie2 ligand-binding domain superfamily"/>
    <property type="match status" value="1"/>
</dbReference>